<comment type="caution">
    <text evidence="2">The sequence shown here is derived from an EMBL/GenBank/DDBJ whole genome shotgun (WGS) entry which is preliminary data.</text>
</comment>
<dbReference type="EMBL" id="MU853443">
    <property type="protein sequence ID" value="KAK4130089.1"/>
    <property type="molecule type" value="Genomic_DNA"/>
</dbReference>
<name>A0AAN6ZAA5_9PEZI</name>
<dbReference type="AlphaFoldDB" id="A0AAN6ZAA5"/>
<sequence length="389" mass="42788">MDGVLRVLREMGVYEEEAGAVAEAVGTSTVMAHDIHRLRVTRTLPYPTYNTGTRLNSIWRKAGLSRAELVSFLFLDTHPLVLDADIAIKQHWVGLLRLMAQYSDVTTAALRTRSPRFRLAHQLSSCDSVVQVHVRTIAMAEPHRRDLIRHASPPSLQCLRRQPASWPETGKPIATQAIGRMPSIENPGGARATNWAIGQKPLPLCHRARLPRWPVSEGKEPSRRLPASLAPARLGWAQPGGKAAERAERRKQKASPSPLICQTPKAELPTHSMITDQSAPGQSAMGDRAQSRRNQPANGRTGMLARMQASLISAFLVSAGQPTSPASALLTRHATAPYTVSRSMLPALHCTALHCNTKRIITRDDEKLRRRGAGRLNQSIRQPITTEPD</sequence>
<evidence type="ECO:0000313" key="2">
    <source>
        <dbReference type="EMBL" id="KAK4130089.1"/>
    </source>
</evidence>
<feature type="compositionally biased region" description="Polar residues" evidence="1">
    <location>
        <begin position="272"/>
        <end position="281"/>
    </location>
</feature>
<dbReference type="Proteomes" id="UP001304895">
    <property type="component" value="Unassembled WGS sequence"/>
</dbReference>
<reference evidence="2" key="2">
    <citation type="submission" date="2023-05" db="EMBL/GenBank/DDBJ databases">
        <authorList>
            <consortium name="Lawrence Berkeley National Laboratory"/>
            <person name="Steindorff A."/>
            <person name="Hensen N."/>
            <person name="Bonometti L."/>
            <person name="Westerberg I."/>
            <person name="Brannstrom I.O."/>
            <person name="Guillou S."/>
            <person name="Cros-Aarteil S."/>
            <person name="Calhoun S."/>
            <person name="Haridas S."/>
            <person name="Kuo A."/>
            <person name="Mondo S."/>
            <person name="Pangilinan J."/>
            <person name="Riley R."/>
            <person name="Labutti K."/>
            <person name="Andreopoulos B."/>
            <person name="Lipzen A."/>
            <person name="Chen C."/>
            <person name="Yanf M."/>
            <person name="Daum C."/>
            <person name="Ng V."/>
            <person name="Clum A."/>
            <person name="Ohm R."/>
            <person name="Martin F."/>
            <person name="Silar P."/>
            <person name="Natvig D."/>
            <person name="Lalanne C."/>
            <person name="Gautier V."/>
            <person name="Ament-Velasquez S.L."/>
            <person name="Kruys A."/>
            <person name="Hutchinson M.I."/>
            <person name="Powell A.J."/>
            <person name="Barry K."/>
            <person name="Miller A.N."/>
            <person name="Grigoriev I.V."/>
            <person name="Debuchy R."/>
            <person name="Gladieux P."/>
            <person name="Thoren M.H."/>
            <person name="Johannesson H."/>
        </authorList>
    </citation>
    <scope>NUCLEOTIDE SEQUENCE</scope>
    <source>
        <strain evidence="2">CBS 123565</strain>
    </source>
</reference>
<reference evidence="2" key="1">
    <citation type="journal article" date="2023" name="Mol. Phylogenet. Evol.">
        <title>Genome-scale phylogeny and comparative genomics of the fungal order Sordariales.</title>
        <authorList>
            <person name="Hensen N."/>
            <person name="Bonometti L."/>
            <person name="Westerberg I."/>
            <person name="Brannstrom I.O."/>
            <person name="Guillou S."/>
            <person name="Cros-Aarteil S."/>
            <person name="Calhoun S."/>
            <person name="Haridas S."/>
            <person name="Kuo A."/>
            <person name="Mondo S."/>
            <person name="Pangilinan J."/>
            <person name="Riley R."/>
            <person name="LaButti K."/>
            <person name="Andreopoulos B."/>
            <person name="Lipzen A."/>
            <person name="Chen C."/>
            <person name="Yan M."/>
            <person name="Daum C."/>
            <person name="Ng V."/>
            <person name="Clum A."/>
            <person name="Steindorff A."/>
            <person name="Ohm R.A."/>
            <person name="Martin F."/>
            <person name="Silar P."/>
            <person name="Natvig D.O."/>
            <person name="Lalanne C."/>
            <person name="Gautier V."/>
            <person name="Ament-Velasquez S.L."/>
            <person name="Kruys A."/>
            <person name="Hutchinson M.I."/>
            <person name="Powell A.J."/>
            <person name="Barry K."/>
            <person name="Miller A.N."/>
            <person name="Grigoriev I.V."/>
            <person name="Debuchy R."/>
            <person name="Gladieux P."/>
            <person name="Hiltunen Thoren M."/>
            <person name="Johannesson H."/>
        </authorList>
    </citation>
    <scope>NUCLEOTIDE SEQUENCE</scope>
    <source>
        <strain evidence="2">CBS 123565</strain>
    </source>
</reference>
<proteinExistence type="predicted"/>
<evidence type="ECO:0000313" key="3">
    <source>
        <dbReference type="Proteomes" id="UP001304895"/>
    </source>
</evidence>
<organism evidence="2 3">
    <name type="scientific">Trichocladium antarcticum</name>
    <dbReference type="NCBI Taxonomy" id="1450529"/>
    <lineage>
        <taxon>Eukaryota</taxon>
        <taxon>Fungi</taxon>
        <taxon>Dikarya</taxon>
        <taxon>Ascomycota</taxon>
        <taxon>Pezizomycotina</taxon>
        <taxon>Sordariomycetes</taxon>
        <taxon>Sordariomycetidae</taxon>
        <taxon>Sordariales</taxon>
        <taxon>Chaetomiaceae</taxon>
        <taxon>Trichocladium</taxon>
    </lineage>
</organism>
<accession>A0AAN6ZAA5</accession>
<protein>
    <submittedName>
        <fullName evidence="2">Uncharacterized protein</fullName>
    </submittedName>
</protein>
<keyword evidence="3" id="KW-1185">Reference proteome</keyword>
<gene>
    <name evidence="2" type="ORF">BT67DRAFT_437303</name>
</gene>
<evidence type="ECO:0000256" key="1">
    <source>
        <dbReference type="SAM" id="MobiDB-lite"/>
    </source>
</evidence>
<feature type="region of interest" description="Disordered" evidence="1">
    <location>
        <begin position="213"/>
        <end position="298"/>
    </location>
</feature>